<dbReference type="SUPFAM" id="SSF53335">
    <property type="entry name" value="S-adenosyl-L-methionine-dependent methyltransferases"/>
    <property type="match status" value="1"/>
</dbReference>
<protein>
    <recommendedName>
        <fullName evidence="3">SAM-dependent methyltransferase</fullName>
    </recommendedName>
</protein>
<dbReference type="OrthoDB" id="4134439at2"/>
<organism evidence="1 2">
    <name type="scientific">Streptomyces cellostaticus</name>
    <dbReference type="NCBI Taxonomy" id="67285"/>
    <lineage>
        <taxon>Bacteria</taxon>
        <taxon>Bacillati</taxon>
        <taxon>Actinomycetota</taxon>
        <taxon>Actinomycetes</taxon>
        <taxon>Kitasatosporales</taxon>
        <taxon>Streptomycetaceae</taxon>
        <taxon>Streptomyces</taxon>
    </lineage>
</organism>
<gene>
    <name evidence="1" type="ORF">AQI88_40775</name>
</gene>
<evidence type="ECO:0008006" key="3">
    <source>
        <dbReference type="Google" id="ProtNLM"/>
    </source>
</evidence>
<dbReference type="STRING" id="67285.AQI88_40775"/>
<dbReference type="RefSeq" id="WP_067010677.1">
    <property type="nucleotide sequence ID" value="NZ_BNDU01000006.1"/>
</dbReference>
<dbReference type="AlphaFoldDB" id="A0A101N6J7"/>
<comment type="caution">
    <text evidence="1">The sequence shown here is derived from an EMBL/GenBank/DDBJ whole genome shotgun (WGS) entry which is preliminary data.</text>
</comment>
<accession>A0A101N6J7</accession>
<dbReference type="Gene3D" id="3.40.50.150">
    <property type="entry name" value="Vaccinia Virus protein VP39"/>
    <property type="match status" value="1"/>
</dbReference>
<keyword evidence="2" id="KW-1185">Reference proteome</keyword>
<proteinExistence type="predicted"/>
<dbReference type="Proteomes" id="UP000054241">
    <property type="component" value="Unassembled WGS sequence"/>
</dbReference>
<reference evidence="1 2" key="1">
    <citation type="submission" date="2015-10" db="EMBL/GenBank/DDBJ databases">
        <title>Draft genome sequence of Streptomyces cellostaticus DSM 40189, type strain for the species Streptomyces cellostaticus.</title>
        <authorList>
            <person name="Ruckert C."/>
            <person name="Winkler A."/>
            <person name="Kalinowski J."/>
            <person name="Kampfer P."/>
            <person name="Glaeser S."/>
        </authorList>
    </citation>
    <scope>NUCLEOTIDE SEQUENCE [LARGE SCALE GENOMIC DNA]</scope>
    <source>
        <strain evidence="1 2">DSM 40189</strain>
    </source>
</reference>
<sequence length="270" mass="30552">MHGESLHPHDVDITTPSIARMYDYFLGGVDNYQTDRDACEELLKSAPSTRELVINSRLFLQRVVRYLAAERGIAQFIDHGSGLPTRDNVHEVAQRAQPDASVVYIDNDPIVLAHGRALLGKNPHTAVIQADIQDTGFIFDHEDTCRLIDFSRPVAALFVSVLHYIDDDEAAALVRNVTDRLASGSCLVICQRVSDRQEIRRSVTDFMRRTTGGRWGRVREEYEVRSYFSRLEVIDPPGLVEVSTWMPDNDLAPKQKTFEWKEWGGVGVVR</sequence>
<evidence type="ECO:0000313" key="1">
    <source>
        <dbReference type="EMBL" id="KUM87505.1"/>
    </source>
</evidence>
<dbReference type="EMBL" id="LMWL01000103">
    <property type="protein sequence ID" value="KUM87505.1"/>
    <property type="molecule type" value="Genomic_DNA"/>
</dbReference>
<name>A0A101N6J7_9ACTN</name>
<dbReference type="Pfam" id="PF04672">
    <property type="entry name" value="Methyltransf_19"/>
    <property type="match status" value="1"/>
</dbReference>
<dbReference type="InterPro" id="IPR029063">
    <property type="entry name" value="SAM-dependent_MTases_sf"/>
</dbReference>
<dbReference type="PIRSF" id="PIRSF017393">
    <property type="entry name" value="MTase_SAV2177"/>
    <property type="match status" value="1"/>
</dbReference>
<dbReference type="InterPro" id="IPR006764">
    <property type="entry name" value="SAM_dep_MeTrfase_SAV2177_type"/>
</dbReference>
<evidence type="ECO:0000313" key="2">
    <source>
        <dbReference type="Proteomes" id="UP000054241"/>
    </source>
</evidence>